<reference evidence="1 2" key="1">
    <citation type="submission" date="2019-12" db="EMBL/GenBank/DDBJ databases">
        <title>Sequencing and analysis of the whole genome of Mycoplasma gallinaceum strain Peacock20181011.</title>
        <authorList>
            <person name="Liu X."/>
            <person name="Qin Z."/>
            <person name="Xu H."/>
        </authorList>
    </citation>
    <scope>NUCLEOTIDE SEQUENCE [LARGE SCALE GENOMIC DNA]</scope>
    <source>
        <strain evidence="1 2">Peacock20181011</strain>
    </source>
</reference>
<dbReference type="AlphaFoldDB" id="A0A6H0V5W4"/>
<dbReference type="RefSeq" id="WP_167845331.1">
    <property type="nucleotide sequence ID" value="NZ_CP047225.1"/>
</dbReference>
<name>A0A6H0V5W4_9BACT</name>
<evidence type="ECO:0000313" key="1">
    <source>
        <dbReference type="EMBL" id="QIW62363.1"/>
    </source>
</evidence>
<gene>
    <name evidence="1" type="ORF">GOQ20_02925</name>
</gene>
<protein>
    <submittedName>
        <fullName evidence="1">Uncharacterized protein</fullName>
    </submittedName>
</protein>
<organism evidence="1 2">
    <name type="scientific">Mycoplasmopsis gallinacea</name>
    <dbReference type="NCBI Taxonomy" id="29556"/>
    <lineage>
        <taxon>Bacteria</taxon>
        <taxon>Bacillati</taxon>
        <taxon>Mycoplasmatota</taxon>
        <taxon>Mycoplasmoidales</taxon>
        <taxon>Metamycoplasmataceae</taxon>
        <taxon>Mycoplasmopsis</taxon>
    </lineage>
</organism>
<accession>A0A6H0V5W4</accession>
<evidence type="ECO:0000313" key="2">
    <source>
        <dbReference type="Proteomes" id="UP000503310"/>
    </source>
</evidence>
<dbReference type="EMBL" id="CP047225">
    <property type="protein sequence ID" value="QIW62363.1"/>
    <property type="molecule type" value="Genomic_DNA"/>
</dbReference>
<dbReference type="Proteomes" id="UP000503310">
    <property type="component" value="Chromosome"/>
</dbReference>
<proteinExistence type="predicted"/>
<sequence>MLLELEKLKIQKIHQINKGIYYEEEKWTQWMEISDYSNFVAYVIKLNELGYSFQPFKTDLKTLYKWSICFDNNFLLMLTNENNVLPLIVHRKLIIEREEIDEYEILEIDVNFNKQMQEQLETFEKGIKLEINLNNKYSFLRYLVDAMYKIDDWTFIALSGDLGRVNQEQTFIEYEKEKLRILVLNKELKSNRKNYERVFYNIYTQWFKFLSDIYELDLKNIKSIVINLSWFFLNKYWKTYIYKNDLFHRKDQIKFQKAIRRFNTLDFLEQIRILNLIYISLFWINKNKWNLEEFFTKKGGNIEKLKEDMEEQLGIAKRIPKYRKTKDNLQIKLIDNIKNINK</sequence>